<evidence type="ECO:0000313" key="2">
    <source>
        <dbReference type="Proteomes" id="UP001150603"/>
    </source>
</evidence>
<name>A0ACC1J0F1_9FUNG</name>
<keyword evidence="1" id="KW-0326">Glycosidase</keyword>
<organism evidence="1 2">
    <name type="scientific">Linderina macrospora</name>
    <dbReference type="NCBI Taxonomy" id="4868"/>
    <lineage>
        <taxon>Eukaryota</taxon>
        <taxon>Fungi</taxon>
        <taxon>Fungi incertae sedis</taxon>
        <taxon>Zoopagomycota</taxon>
        <taxon>Kickxellomycotina</taxon>
        <taxon>Kickxellomycetes</taxon>
        <taxon>Kickxellales</taxon>
        <taxon>Kickxellaceae</taxon>
        <taxon>Linderina</taxon>
    </lineage>
</organism>
<reference evidence="1" key="1">
    <citation type="submission" date="2022-07" db="EMBL/GenBank/DDBJ databases">
        <title>Phylogenomic reconstructions and comparative analyses of Kickxellomycotina fungi.</title>
        <authorList>
            <person name="Reynolds N.K."/>
            <person name="Stajich J.E."/>
            <person name="Barry K."/>
            <person name="Grigoriev I.V."/>
            <person name="Crous P."/>
            <person name="Smith M.E."/>
        </authorList>
    </citation>
    <scope>NUCLEOTIDE SEQUENCE</scope>
    <source>
        <strain evidence="1">NRRL 5244</strain>
    </source>
</reference>
<accession>A0ACC1J0F1</accession>
<keyword evidence="1" id="KW-0808">Transferase</keyword>
<gene>
    <name evidence="1" type="primary">CTK2</name>
    <name evidence="1" type="ORF">FBU59_006289</name>
</gene>
<feature type="non-terminal residue" evidence="1">
    <location>
        <position position="138"/>
    </location>
</feature>
<dbReference type="Proteomes" id="UP001150603">
    <property type="component" value="Unassembled WGS sequence"/>
</dbReference>
<keyword evidence="2" id="KW-1185">Reference proteome</keyword>
<keyword evidence="1" id="KW-0418">Kinase</keyword>
<dbReference type="EMBL" id="JANBPW010005413">
    <property type="protein sequence ID" value="KAJ1932676.1"/>
    <property type="molecule type" value="Genomic_DNA"/>
</dbReference>
<protein>
    <submittedName>
        <fullName evidence="1">RNA polymerase II C-terminal domain kinase beta subunit</fullName>
        <ecNumber evidence="1">3.2.1.21</ecNumber>
    </submittedName>
</protein>
<keyword evidence="1" id="KW-0378">Hydrolase</keyword>
<proteinExistence type="predicted"/>
<comment type="caution">
    <text evidence="1">The sequence shown here is derived from an EMBL/GenBank/DDBJ whole genome shotgun (WGS) entry which is preliminary data.</text>
</comment>
<sequence length="138" mass="15287">MNSISRHTFLTRSYILSLLNSSAPPPPPPQQQQPSTRVDRHDLLDHPSLQTAAKCCVFIKAVGRSMGFPTRTINTAQLLVHRTYIYRPQPQATATDIATACLFVAAKMEETLKKLKDILAHAFMISSQTVEDARAVPS</sequence>
<dbReference type="EC" id="3.2.1.21" evidence="1"/>
<evidence type="ECO:0000313" key="1">
    <source>
        <dbReference type="EMBL" id="KAJ1932676.1"/>
    </source>
</evidence>